<proteinExistence type="predicted"/>
<keyword evidence="1" id="KW-1133">Transmembrane helix</keyword>
<dbReference type="EMBL" id="VRMB01000027">
    <property type="protein sequence ID" value="TXK68144.1"/>
    <property type="molecule type" value="Genomic_DNA"/>
</dbReference>
<evidence type="ECO:0000256" key="1">
    <source>
        <dbReference type="SAM" id="Phobius"/>
    </source>
</evidence>
<organism evidence="3 5">
    <name type="scientific">Campylobacter volucris</name>
    <dbReference type="NCBI Taxonomy" id="1031542"/>
    <lineage>
        <taxon>Bacteria</taxon>
        <taxon>Pseudomonadati</taxon>
        <taxon>Campylobacterota</taxon>
        <taxon>Epsilonproteobacteria</taxon>
        <taxon>Campylobacterales</taxon>
        <taxon>Campylobacteraceae</taxon>
        <taxon>Campylobacter</taxon>
    </lineage>
</organism>
<gene>
    <name evidence="3" type="ORF">A9460_07090</name>
    <name evidence="4" type="ORF">FVD15_05305</name>
</gene>
<dbReference type="SUPFAM" id="SSF50249">
    <property type="entry name" value="Nucleic acid-binding proteins"/>
    <property type="match status" value="1"/>
</dbReference>
<keyword evidence="6" id="KW-1185">Reference proteome</keyword>
<dbReference type="InterPro" id="IPR011129">
    <property type="entry name" value="CSD"/>
</dbReference>
<dbReference type="RefSeq" id="WP_039665025.1">
    <property type="nucleotide sequence ID" value="NZ_CP037746.1"/>
</dbReference>
<dbReference type="Pfam" id="PF00313">
    <property type="entry name" value="CSD"/>
    <property type="match status" value="1"/>
</dbReference>
<evidence type="ECO:0000313" key="3">
    <source>
        <dbReference type="EMBL" id="QBL14084.1"/>
    </source>
</evidence>
<feature type="transmembrane region" description="Helical" evidence="1">
    <location>
        <begin position="121"/>
        <end position="145"/>
    </location>
</feature>
<dbReference type="SMART" id="SM00357">
    <property type="entry name" value="CSP"/>
    <property type="match status" value="1"/>
</dbReference>
<evidence type="ECO:0000313" key="5">
    <source>
        <dbReference type="Proteomes" id="UP000293421"/>
    </source>
</evidence>
<sequence>MKGTVKFYQEQKGYGFIFSSEINEDVYFNIKEWKNESIPNGNDEVEFQLDENKKGKFALNINLLKSALEKKEEQSTKKDDRIICFNCNKKIVPRIMYLNAAPYSSHCPYCGETIKKFQHNVIFIIFTVTIIIFIVMFVFIASTILKIF</sequence>
<evidence type="ECO:0000313" key="6">
    <source>
        <dbReference type="Proteomes" id="UP000321325"/>
    </source>
</evidence>
<name>A0AAF1D1K4_9BACT</name>
<keyword evidence="1" id="KW-0472">Membrane</keyword>
<dbReference type="EMBL" id="CP037746">
    <property type="protein sequence ID" value="QBL14084.1"/>
    <property type="molecule type" value="Genomic_DNA"/>
</dbReference>
<accession>A0AAF1D1K4</accession>
<dbReference type="InterPro" id="IPR002059">
    <property type="entry name" value="CSP_DNA-bd"/>
</dbReference>
<evidence type="ECO:0000259" key="2">
    <source>
        <dbReference type="PROSITE" id="PS51857"/>
    </source>
</evidence>
<dbReference type="AlphaFoldDB" id="A0AAF1D1K4"/>
<evidence type="ECO:0000313" key="4">
    <source>
        <dbReference type="EMBL" id="TXK68144.1"/>
    </source>
</evidence>
<dbReference type="PROSITE" id="PS51857">
    <property type="entry name" value="CSD_2"/>
    <property type="match status" value="1"/>
</dbReference>
<dbReference type="GeneID" id="66286890"/>
<reference evidence="4 6" key="2">
    <citation type="submission" date="2019-08" db="EMBL/GenBank/DDBJ databases">
        <title>Rapid identification of Enteric Bacteria from Whole Genome Sequences (WGS) using Average Nucleotide Identity (ANI).</title>
        <authorList>
            <person name="Lane C."/>
        </authorList>
    </citation>
    <scope>NUCLEOTIDE SEQUENCE [LARGE SCALE GENOMIC DNA]</scope>
    <source>
        <strain evidence="4 6">2010D-8464</strain>
    </source>
</reference>
<dbReference type="GO" id="GO:0005829">
    <property type="term" value="C:cytosol"/>
    <property type="evidence" value="ECO:0007669"/>
    <property type="project" value="UniProtKB-ARBA"/>
</dbReference>
<reference evidence="3 5" key="1">
    <citation type="submission" date="2019-02" db="EMBL/GenBank/DDBJ databases">
        <title>Use of ANI for Rapid Identification of Enteric Bacteria.</title>
        <authorList>
            <person name="Pruckler J."/>
            <person name="Lane C."/>
            <person name="Aubert R."/>
        </authorList>
    </citation>
    <scope>NUCLEOTIDE SEQUENCE [LARGE SCALE GENOMIC DNA]</scope>
    <source>
        <strain evidence="3 5">2014D-0083</strain>
    </source>
</reference>
<keyword evidence="1" id="KW-0812">Transmembrane</keyword>
<dbReference type="Proteomes" id="UP000293421">
    <property type="component" value="Chromosome"/>
</dbReference>
<dbReference type="Gene3D" id="2.40.50.140">
    <property type="entry name" value="Nucleic acid-binding proteins"/>
    <property type="match status" value="1"/>
</dbReference>
<dbReference type="GO" id="GO:0003676">
    <property type="term" value="F:nucleic acid binding"/>
    <property type="evidence" value="ECO:0007669"/>
    <property type="project" value="InterPro"/>
</dbReference>
<dbReference type="InterPro" id="IPR012340">
    <property type="entry name" value="NA-bd_OB-fold"/>
</dbReference>
<dbReference type="Proteomes" id="UP000321325">
    <property type="component" value="Unassembled WGS sequence"/>
</dbReference>
<feature type="domain" description="CSD" evidence="2">
    <location>
        <begin position="1"/>
        <end position="63"/>
    </location>
</feature>
<protein>
    <submittedName>
        <fullName evidence="3">Cold shock domain-containing protein</fullName>
    </submittedName>
</protein>